<dbReference type="OrthoDB" id="1000610at2759"/>
<keyword evidence="2" id="KW-1185">Reference proteome</keyword>
<dbReference type="STRING" id="93759.A0A1R3INC8"/>
<evidence type="ECO:0000313" key="2">
    <source>
        <dbReference type="Proteomes" id="UP000187203"/>
    </source>
</evidence>
<comment type="caution">
    <text evidence="1">The sequence shown here is derived from an EMBL/GenBank/DDBJ whole genome shotgun (WGS) entry which is preliminary data.</text>
</comment>
<reference evidence="2" key="1">
    <citation type="submission" date="2013-09" db="EMBL/GenBank/DDBJ databases">
        <title>Corchorus olitorius genome sequencing.</title>
        <authorList>
            <person name="Alam M."/>
            <person name="Haque M.S."/>
            <person name="Islam M.S."/>
            <person name="Emdad E.M."/>
            <person name="Islam M.M."/>
            <person name="Ahmed B."/>
            <person name="Halim A."/>
            <person name="Hossen Q.M.M."/>
            <person name="Hossain M.Z."/>
            <person name="Ahmed R."/>
            <person name="Khan M.M."/>
            <person name="Islam R."/>
            <person name="Rashid M.M."/>
            <person name="Khan S.A."/>
            <person name="Rahman M.S."/>
            <person name="Alam M."/>
            <person name="Yahiya A.S."/>
            <person name="Khan M.S."/>
            <person name="Azam M.S."/>
            <person name="Haque T."/>
            <person name="Lashkar M.Z.H."/>
            <person name="Akhand A.I."/>
            <person name="Morshed G."/>
            <person name="Roy S."/>
            <person name="Uddin K.S."/>
            <person name="Rabeya T."/>
            <person name="Hossain A.S."/>
            <person name="Chowdhury A."/>
            <person name="Snigdha A.R."/>
            <person name="Mortoza M.S."/>
            <person name="Matin S.A."/>
            <person name="Hoque S.M.E."/>
            <person name="Islam M.K."/>
            <person name="Roy D.K."/>
            <person name="Haider R."/>
            <person name="Moosa M.M."/>
            <person name="Elias S.M."/>
            <person name="Hasan A.M."/>
            <person name="Jahan S."/>
            <person name="Shafiuddin M."/>
            <person name="Mahmood N."/>
            <person name="Shommy N.S."/>
        </authorList>
    </citation>
    <scope>NUCLEOTIDE SEQUENCE [LARGE SCALE GENOMIC DNA]</scope>
    <source>
        <strain evidence="2">cv. O-4</strain>
    </source>
</reference>
<keyword evidence="1" id="KW-0548">Nucleotidyltransferase</keyword>
<organism evidence="1 2">
    <name type="scientific">Corchorus olitorius</name>
    <dbReference type="NCBI Taxonomy" id="93759"/>
    <lineage>
        <taxon>Eukaryota</taxon>
        <taxon>Viridiplantae</taxon>
        <taxon>Streptophyta</taxon>
        <taxon>Embryophyta</taxon>
        <taxon>Tracheophyta</taxon>
        <taxon>Spermatophyta</taxon>
        <taxon>Magnoliopsida</taxon>
        <taxon>eudicotyledons</taxon>
        <taxon>Gunneridae</taxon>
        <taxon>Pentapetalae</taxon>
        <taxon>rosids</taxon>
        <taxon>malvids</taxon>
        <taxon>Malvales</taxon>
        <taxon>Malvaceae</taxon>
        <taxon>Grewioideae</taxon>
        <taxon>Apeibeae</taxon>
        <taxon>Corchorus</taxon>
    </lineage>
</organism>
<proteinExistence type="predicted"/>
<accession>A0A1R3INC8</accession>
<dbReference type="Proteomes" id="UP000187203">
    <property type="component" value="Unassembled WGS sequence"/>
</dbReference>
<name>A0A1R3INC8_9ROSI</name>
<sequence>MRKNGVVWAISMLSAVKQKIVEVGLLMSTRPISSIVSSNIVTSWKLKFKEELSLGPIIEQRRITFKRGLIRYLQQWNGVIFFNNAQGWYEPNIASDHNPVFLSLDKIKGSKKRDFRFESKWLLDDDCPGVVEEGWTEPVNGSRMFKLARKLTATRNKLKKWSKEKFKNPRLAIEAMKKRIQAIQALPVTDSLKEEAIATGHWQGFRINRRCPLLSHLLFADDCILFSAADQKNCDVIMDILDKFKNATGQMVNFSKSAVYFSSNVNGTCRRDLRNKLSVQDMAHDKLAKTSSRQERTWLGDVMAGTLVAYVVERKLSLSSTSCSSARLLRLLGNSLTLAIHRGGKALRAFRTGGIRWPALLRTSGPLAPLVSSVICVGIFGRQGTLFFLKDKVPSTDVKLWKYSMAAPSNDSIKINCDAAFDKATGETGLAAVCRDHTGAIVDGISCVAFADSVDVAEALAVRMLVN</sequence>
<dbReference type="EMBL" id="AWUE01017886">
    <property type="protein sequence ID" value="OMO84088.1"/>
    <property type="molecule type" value="Genomic_DNA"/>
</dbReference>
<protein>
    <submittedName>
        <fullName evidence="1">Reverse transcriptase</fullName>
    </submittedName>
</protein>
<keyword evidence="1" id="KW-0695">RNA-directed DNA polymerase</keyword>
<dbReference type="AlphaFoldDB" id="A0A1R3INC8"/>
<gene>
    <name evidence="1" type="ORF">COLO4_22231</name>
</gene>
<evidence type="ECO:0000313" key="1">
    <source>
        <dbReference type="EMBL" id="OMO84088.1"/>
    </source>
</evidence>
<keyword evidence="1" id="KW-0808">Transferase</keyword>
<dbReference type="GO" id="GO:0003964">
    <property type="term" value="F:RNA-directed DNA polymerase activity"/>
    <property type="evidence" value="ECO:0007669"/>
    <property type="project" value="UniProtKB-KW"/>
</dbReference>